<protein>
    <submittedName>
        <fullName evidence="2">Uncharacterized protein</fullName>
    </submittedName>
</protein>
<accession>A0A6I4T8I2</accession>
<gene>
    <name evidence="2" type="ORF">GRI91_14575</name>
</gene>
<feature type="transmembrane region" description="Helical" evidence="1">
    <location>
        <begin position="44"/>
        <end position="64"/>
    </location>
</feature>
<keyword evidence="1" id="KW-1133">Transmembrane helix</keyword>
<keyword evidence="3" id="KW-1185">Reference proteome</keyword>
<dbReference type="Proteomes" id="UP000438476">
    <property type="component" value="Unassembled WGS sequence"/>
</dbReference>
<dbReference type="OrthoDB" id="7410390at2"/>
<dbReference type="EMBL" id="WTYT01000006">
    <property type="protein sequence ID" value="MXO66988.1"/>
    <property type="molecule type" value="Genomic_DNA"/>
</dbReference>
<sequence>MAFFDYPAWIALFLGLYALAAGIGELRSPGGWAAMVEDLITSHGLRFLTGIVCIAIGAALYCVCALRPGDWLAIALTVIGGICAAEGALILASGDRFMIFARRLMAKGGPIWAGLSTLIGAGFLLLAFSRI</sequence>
<keyword evidence="1" id="KW-0472">Membrane</keyword>
<reference evidence="2 3" key="1">
    <citation type="submission" date="2019-12" db="EMBL/GenBank/DDBJ databases">
        <title>Genomic-based taxomic classification of the family Erythrobacteraceae.</title>
        <authorList>
            <person name="Xu L."/>
        </authorList>
    </citation>
    <scope>NUCLEOTIDE SEQUENCE [LARGE SCALE GENOMIC DNA]</scope>
    <source>
        <strain evidence="2 3">LMG 29518</strain>
    </source>
</reference>
<evidence type="ECO:0000313" key="3">
    <source>
        <dbReference type="Proteomes" id="UP000438476"/>
    </source>
</evidence>
<dbReference type="AlphaFoldDB" id="A0A6I4T8I2"/>
<keyword evidence="1" id="KW-0812">Transmembrane</keyword>
<dbReference type="RefSeq" id="WP_160737406.1">
    <property type="nucleotide sequence ID" value="NZ_WTYT01000006.1"/>
</dbReference>
<feature type="transmembrane region" description="Helical" evidence="1">
    <location>
        <begin position="71"/>
        <end position="91"/>
    </location>
</feature>
<name>A0A6I4T8I2_9SPHN</name>
<feature type="transmembrane region" description="Helical" evidence="1">
    <location>
        <begin position="111"/>
        <end position="128"/>
    </location>
</feature>
<comment type="caution">
    <text evidence="2">The sequence shown here is derived from an EMBL/GenBank/DDBJ whole genome shotgun (WGS) entry which is preliminary data.</text>
</comment>
<evidence type="ECO:0000313" key="2">
    <source>
        <dbReference type="EMBL" id="MXO66988.1"/>
    </source>
</evidence>
<evidence type="ECO:0000256" key="1">
    <source>
        <dbReference type="SAM" id="Phobius"/>
    </source>
</evidence>
<proteinExistence type="predicted"/>
<organism evidence="2 3">
    <name type="scientific">Altericroceibacterium endophyticum</name>
    <dbReference type="NCBI Taxonomy" id="1808508"/>
    <lineage>
        <taxon>Bacteria</taxon>
        <taxon>Pseudomonadati</taxon>
        <taxon>Pseudomonadota</taxon>
        <taxon>Alphaproteobacteria</taxon>
        <taxon>Sphingomonadales</taxon>
        <taxon>Erythrobacteraceae</taxon>
        <taxon>Altericroceibacterium</taxon>
    </lineage>
</organism>